<evidence type="ECO:0000313" key="1">
    <source>
        <dbReference type="EMBL" id="AJB41345.1"/>
    </source>
</evidence>
<dbReference type="EMBL" id="CP007493">
    <property type="protein sequence ID" value="AJB41345.1"/>
    <property type="molecule type" value="Genomic_DNA"/>
</dbReference>
<dbReference type="KEGG" id="tcb:TCARB_0269"/>
<protein>
    <submittedName>
        <fullName evidence="1">Uncharacterized protein</fullName>
    </submittedName>
</protein>
<dbReference type="AlphaFoldDB" id="A0A3G1A5P6"/>
<evidence type="ECO:0000313" key="2">
    <source>
        <dbReference type="Proteomes" id="UP000266720"/>
    </source>
</evidence>
<sequence>MFETFYKLYSTSVKKFFTESCRLIGAYWRNVKTEAVLKKVLQGEKRYK</sequence>
<gene>
    <name evidence="1" type="ORF">TCARB_0269</name>
</gene>
<organism evidence="1 2">
    <name type="scientific">Thermofilum adornatum 1505</name>
    <dbReference type="NCBI Taxonomy" id="697581"/>
    <lineage>
        <taxon>Archaea</taxon>
        <taxon>Thermoproteota</taxon>
        <taxon>Thermoprotei</taxon>
        <taxon>Thermofilales</taxon>
        <taxon>Thermofilaceae</taxon>
        <taxon>Thermofilum</taxon>
    </lineage>
</organism>
<name>A0A3G1A5P6_9CREN</name>
<dbReference type="Proteomes" id="UP000266720">
    <property type="component" value="Chromosome"/>
</dbReference>
<accession>A0A3G1A5P6</accession>
<proteinExistence type="predicted"/>
<reference evidence="2" key="1">
    <citation type="book" date="2010" name="EXTREMOPHILES" publisher="0:0-0">
        <title>Complete genome sequences of ten hyperthermophilic archaea reveal their metabolic capabilities and possible ecological roles.</title>
        <editorList>
            <person name="?"/>
        </editorList>
        <authorList>
            <person name="Ravin N.V."/>
            <person name="Mardanov A.V."/>
            <person name="Bonch-Osmolovskaya E.A."/>
            <person name="Skryabin K.G."/>
        </authorList>
    </citation>
    <scope>NUCLEOTIDE SEQUENCE [LARGE SCALE GENOMIC DNA]</scope>
    <source>
        <strain evidence="2">1505</strain>
    </source>
</reference>